<protein>
    <recommendedName>
        <fullName evidence="2">Autotransporter domain-containing protein</fullName>
    </recommendedName>
</protein>
<feature type="chain" id="PRO_5045282090" description="Autotransporter domain-containing protein" evidence="1">
    <location>
        <begin position="20"/>
        <end position="331"/>
    </location>
</feature>
<evidence type="ECO:0000256" key="1">
    <source>
        <dbReference type="SAM" id="SignalP"/>
    </source>
</evidence>
<dbReference type="Gene3D" id="2.40.128.130">
    <property type="entry name" value="Autotransporter beta-domain"/>
    <property type="match status" value="1"/>
</dbReference>
<keyword evidence="1" id="KW-0732">Signal</keyword>
<name>A0ABR7S5A2_AQUAC</name>
<dbReference type="Proteomes" id="UP000744555">
    <property type="component" value="Unassembled WGS sequence"/>
</dbReference>
<dbReference type="NCBIfam" id="TIGR01414">
    <property type="entry name" value="autotrans_barl"/>
    <property type="match status" value="1"/>
</dbReference>
<proteinExistence type="predicted"/>
<evidence type="ECO:0000313" key="4">
    <source>
        <dbReference type="Proteomes" id="UP000744555"/>
    </source>
</evidence>
<dbReference type="Pfam" id="PF03797">
    <property type="entry name" value="Autotransporter"/>
    <property type="match status" value="1"/>
</dbReference>
<organism evidence="3 4">
    <name type="scientific">Aquipseudomonas alcaligenes</name>
    <name type="common">Pseudomonas alcaligenes</name>
    <dbReference type="NCBI Taxonomy" id="43263"/>
    <lineage>
        <taxon>Bacteria</taxon>
        <taxon>Pseudomonadati</taxon>
        <taxon>Pseudomonadota</taxon>
        <taxon>Gammaproteobacteria</taxon>
        <taxon>Pseudomonadales</taxon>
        <taxon>Pseudomonadaceae</taxon>
        <taxon>Aquipseudomonas</taxon>
    </lineage>
</organism>
<comment type="caution">
    <text evidence="3">The sequence shown here is derived from an EMBL/GenBank/DDBJ whole genome shotgun (WGS) entry which is preliminary data.</text>
</comment>
<gene>
    <name evidence="3" type="ORF">A9179_16995</name>
</gene>
<dbReference type="InterPro" id="IPR006315">
    <property type="entry name" value="OM_autotransptr_brl_dom"/>
</dbReference>
<dbReference type="EMBL" id="LZEU01000001">
    <property type="protein sequence ID" value="MBC9251970.1"/>
    <property type="molecule type" value="Genomic_DNA"/>
</dbReference>
<feature type="domain" description="Autotransporter" evidence="2">
    <location>
        <begin position="59"/>
        <end position="331"/>
    </location>
</feature>
<sequence>MKGFAMLCLAGLLPMAACAQSLAPLLEQRSLLLEDSRLPREAALDRLQQIRFAFRERAAQPGQWQSWARAYGGYGSWDGGSGADRLERRSGGLLIGFDRPLQGMWMAGVLAGAGRSELQAEQGGDSDVDSYHLGGYAATRFYQLGFKLGASYSWHELRSERHSAAQSLHADSRAGSAQLFGEAGYSLDFRDFSLEPFAGLAYVQLDADHLREQGGSQALRLQGETQDGSYLTLGWRAATSWQVAQRKLVGRASLAGRHAFVDPQMRGEAQYLASGERLQLEGREFERDNLRLDLSLDYVLDDNLSLGLGYAGQYAEDAREHALAARLSLKI</sequence>
<dbReference type="SMART" id="SM00869">
    <property type="entry name" value="Autotransporter"/>
    <property type="match status" value="1"/>
</dbReference>
<dbReference type="InterPro" id="IPR036709">
    <property type="entry name" value="Autotransporte_beta_dom_sf"/>
</dbReference>
<evidence type="ECO:0000259" key="2">
    <source>
        <dbReference type="PROSITE" id="PS51208"/>
    </source>
</evidence>
<feature type="signal peptide" evidence="1">
    <location>
        <begin position="1"/>
        <end position="19"/>
    </location>
</feature>
<accession>A0ABR7S5A2</accession>
<keyword evidence="4" id="KW-1185">Reference proteome</keyword>
<dbReference type="SUPFAM" id="SSF103515">
    <property type="entry name" value="Autotransporter"/>
    <property type="match status" value="1"/>
</dbReference>
<dbReference type="PROSITE" id="PS51208">
    <property type="entry name" value="AUTOTRANSPORTER"/>
    <property type="match status" value="1"/>
</dbReference>
<evidence type="ECO:0000313" key="3">
    <source>
        <dbReference type="EMBL" id="MBC9251970.1"/>
    </source>
</evidence>
<dbReference type="InterPro" id="IPR005546">
    <property type="entry name" value="Autotransporte_beta"/>
</dbReference>
<dbReference type="RefSeq" id="WP_187807455.1">
    <property type="nucleotide sequence ID" value="NZ_LZEU01000001.1"/>
</dbReference>
<reference evidence="3 4" key="1">
    <citation type="submission" date="2016-06" db="EMBL/GenBank/DDBJ databases">
        <authorList>
            <person name="Ramos C."/>
            <person name="Pintado A."/>
            <person name="Crespo-Gomez J.I."/>
        </authorList>
    </citation>
    <scope>NUCLEOTIDE SEQUENCE [LARGE SCALE GENOMIC DNA]</scope>
    <source>
        <strain evidence="3 4">AVO110</strain>
    </source>
</reference>